<dbReference type="PANTHER" id="PTHR43646">
    <property type="entry name" value="GLYCOSYLTRANSFERASE"/>
    <property type="match status" value="1"/>
</dbReference>
<organism evidence="12 13">
    <name type="scientific">Streptosporangium carneum</name>
    <dbReference type="NCBI Taxonomy" id="47481"/>
    <lineage>
        <taxon>Bacteria</taxon>
        <taxon>Bacillati</taxon>
        <taxon>Actinomycetota</taxon>
        <taxon>Actinomycetes</taxon>
        <taxon>Streptosporangiales</taxon>
        <taxon>Streptosporangiaceae</taxon>
        <taxon>Streptosporangium</taxon>
    </lineage>
</organism>
<dbReference type="Proteomes" id="UP001143474">
    <property type="component" value="Unassembled WGS sequence"/>
</dbReference>
<evidence type="ECO:0000313" key="12">
    <source>
        <dbReference type="EMBL" id="GLK14349.1"/>
    </source>
</evidence>
<gene>
    <name evidence="12" type="ORF">GCM10017600_77610</name>
</gene>
<reference evidence="12" key="1">
    <citation type="journal article" date="2014" name="Int. J. Syst. Evol. Microbiol.">
        <title>Complete genome sequence of Corynebacterium casei LMG S-19264T (=DSM 44701T), isolated from a smear-ripened cheese.</title>
        <authorList>
            <consortium name="US DOE Joint Genome Institute (JGI-PGF)"/>
            <person name="Walter F."/>
            <person name="Albersmeier A."/>
            <person name="Kalinowski J."/>
            <person name="Ruckert C."/>
        </authorList>
    </citation>
    <scope>NUCLEOTIDE SEQUENCE</scope>
    <source>
        <strain evidence="12">VKM Ac-2007</strain>
    </source>
</reference>
<dbReference type="InterPro" id="IPR001173">
    <property type="entry name" value="Glyco_trans_2-like"/>
</dbReference>
<evidence type="ECO:0000256" key="8">
    <source>
        <dbReference type="ARBA" id="ARBA00038120"/>
    </source>
</evidence>
<evidence type="ECO:0000256" key="4">
    <source>
        <dbReference type="ARBA" id="ARBA00022679"/>
    </source>
</evidence>
<sequence length="335" mass="34943">MRGLGGSGNLGGPYSNVVSPTAASIVIPAHNEAKVLPRLLDALLAEAAPGEFEIVVVANGCTDDTVAVARRYGDAVQVLDSPVPSKRHALRLGDEAVTAFPRIYLDADVEIGTAGIRALRAELEKPGVHAAAPERSLALAGSAWPVRWYYAVWTRLPEVRAGLFGRGVIAVSAEGNARLNALPQVMADDLAASNAFAPAERMVVRNVAVVVHPPRTFGDLMRRRVRAVTSVAELEGTRTGARAPGTATDGERAEGGQAGDGWTADGQNASGQGAGGQGGGRTSVGDLLGVVRSAPWLAPHLVLFLAVTLAARARARRAVRSGDFTTWLRDESSRG</sequence>
<reference evidence="12" key="2">
    <citation type="submission" date="2023-01" db="EMBL/GenBank/DDBJ databases">
        <authorList>
            <person name="Sun Q."/>
            <person name="Evtushenko L."/>
        </authorList>
    </citation>
    <scope>NUCLEOTIDE SEQUENCE</scope>
    <source>
        <strain evidence="12">VKM Ac-2007</strain>
    </source>
</reference>
<evidence type="ECO:0000256" key="5">
    <source>
        <dbReference type="ARBA" id="ARBA00023136"/>
    </source>
</evidence>
<evidence type="ECO:0000256" key="10">
    <source>
        <dbReference type="SAM" id="MobiDB-lite"/>
    </source>
</evidence>
<proteinExistence type="inferred from homology"/>
<feature type="region of interest" description="Disordered" evidence="10">
    <location>
        <begin position="236"/>
        <end position="280"/>
    </location>
</feature>
<dbReference type="Pfam" id="PF00535">
    <property type="entry name" value="Glycos_transf_2"/>
    <property type="match status" value="1"/>
</dbReference>
<keyword evidence="2" id="KW-1003">Cell membrane</keyword>
<comment type="pathway">
    <text evidence="7">Carotenoid biosynthesis; staphyloxanthin biosynthesis; staphyloxanthin from farnesyl diphosphate: step 4/5.</text>
</comment>
<feature type="compositionally biased region" description="Low complexity" evidence="10">
    <location>
        <begin position="237"/>
        <end position="248"/>
    </location>
</feature>
<evidence type="ECO:0000256" key="3">
    <source>
        <dbReference type="ARBA" id="ARBA00022676"/>
    </source>
</evidence>
<comment type="caution">
    <text evidence="12">The sequence shown here is derived from an EMBL/GenBank/DDBJ whole genome shotgun (WGS) entry which is preliminary data.</text>
</comment>
<dbReference type="PANTHER" id="PTHR43646:SF2">
    <property type="entry name" value="GLYCOSYLTRANSFERASE 2-LIKE DOMAIN-CONTAINING PROTEIN"/>
    <property type="match status" value="1"/>
</dbReference>
<comment type="similarity">
    <text evidence="8">Belongs to the glycosyltransferase 2 family. CrtQ subfamily.</text>
</comment>
<evidence type="ECO:0000259" key="11">
    <source>
        <dbReference type="Pfam" id="PF00535"/>
    </source>
</evidence>
<dbReference type="InterPro" id="IPR029044">
    <property type="entry name" value="Nucleotide-diphossugar_trans"/>
</dbReference>
<dbReference type="AlphaFoldDB" id="A0A9W6MH09"/>
<keyword evidence="13" id="KW-1185">Reference proteome</keyword>
<comment type="subcellular location">
    <subcellularLocation>
        <location evidence="1">Cell membrane</location>
    </subcellularLocation>
</comment>
<feature type="domain" description="Glycosyltransferase 2-like" evidence="11">
    <location>
        <begin position="24"/>
        <end position="135"/>
    </location>
</feature>
<keyword evidence="4" id="KW-0808">Transferase</keyword>
<evidence type="ECO:0000256" key="2">
    <source>
        <dbReference type="ARBA" id="ARBA00022475"/>
    </source>
</evidence>
<evidence type="ECO:0000256" key="7">
    <source>
        <dbReference type="ARBA" id="ARBA00037904"/>
    </source>
</evidence>
<dbReference type="GO" id="GO:0005886">
    <property type="term" value="C:plasma membrane"/>
    <property type="evidence" value="ECO:0007669"/>
    <property type="project" value="UniProtKB-SubCell"/>
</dbReference>
<accession>A0A9W6MH09</accession>
<keyword evidence="5" id="KW-0472">Membrane</keyword>
<dbReference type="Gene3D" id="3.90.550.10">
    <property type="entry name" value="Spore Coat Polysaccharide Biosynthesis Protein SpsA, Chain A"/>
    <property type="match status" value="1"/>
</dbReference>
<evidence type="ECO:0000313" key="13">
    <source>
        <dbReference type="Proteomes" id="UP001143474"/>
    </source>
</evidence>
<dbReference type="GO" id="GO:0016757">
    <property type="term" value="F:glycosyltransferase activity"/>
    <property type="evidence" value="ECO:0007669"/>
    <property type="project" value="UniProtKB-KW"/>
</dbReference>
<name>A0A9W6MH09_9ACTN</name>
<keyword evidence="3" id="KW-0328">Glycosyltransferase</keyword>
<dbReference type="EMBL" id="BSEV01000031">
    <property type="protein sequence ID" value="GLK14349.1"/>
    <property type="molecule type" value="Genomic_DNA"/>
</dbReference>
<dbReference type="SUPFAM" id="SSF53448">
    <property type="entry name" value="Nucleotide-diphospho-sugar transferases"/>
    <property type="match status" value="1"/>
</dbReference>
<comment type="function">
    <text evidence="6">Catalyzes the glycosylation of 4,4'-diaponeurosporenoate, i.e. the esterification of glucose at the C1'' position with the carboxyl group of 4,4'-diaponeurosporenic acid, to form glycosyl-4,4'-diaponeurosporenoate. This is a step in the biosynthesis of staphyloxanthin, an orange pigment present in most staphylococci strains.</text>
</comment>
<evidence type="ECO:0000256" key="6">
    <source>
        <dbReference type="ARBA" id="ARBA00037281"/>
    </source>
</evidence>
<evidence type="ECO:0000256" key="1">
    <source>
        <dbReference type="ARBA" id="ARBA00004236"/>
    </source>
</evidence>
<protein>
    <recommendedName>
        <fullName evidence="9">4,4'-diaponeurosporenoate glycosyltransferase</fullName>
    </recommendedName>
</protein>
<evidence type="ECO:0000256" key="9">
    <source>
        <dbReference type="ARBA" id="ARBA00040345"/>
    </source>
</evidence>